<dbReference type="InterPro" id="IPR010730">
    <property type="entry name" value="HET"/>
</dbReference>
<evidence type="ECO:0000259" key="1">
    <source>
        <dbReference type="Pfam" id="PF06985"/>
    </source>
</evidence>
<dbReference type="AlphaFoldDB" id="A0A9W9C2F9"/>
<keyword evidence="3" id="KW-1185">Reference proteome</keyword>
<evidence type="ECO:0000313" key="2">
    <source>
        <dbReference type="EMBL" id="KAJ4338676.1"/>
    </source>
</evidence>
<name>A0A9W9C2F9_9PLEO</name>
<dbReference type="Pfam" id="PF06985">
    <property type="entry name" value="HET"/>
    <property type="match status" value="1"/>
</dbReference>
<accession>A0A9W9C2F9</accession>
<comment type="caution">
    <text evidence="2">The sequence shown here is derived from an EMBL/GenBank/DDBJ whole genome shotgun (WGS) entry which is preliminary data.</text>
</comment>
<protein>
    <recommendedName>
        <fullName evidence="1">Heterokaryon incompatibility domain-containing protein</fullName>
    </recommendedName>
</protein>
<proteinExistence type="predicted"/>
<dbReference type="OrthoDB" id="270167at2759"/>
<gene>
    <name evidence="2" type="ORF">N0V87_003800</name>
</gene>
<dbReference type="InterPro" id="IPR052895">
    <property type="entry name" value="HetReg/Transcr_Mod"/>
</dbReference>
<dbReference type="Proteomes" id="UP001140562">
    <property type="component" value="Unassembled WGS sequence"/>
</dbReference>
<reference evidence="2" key="1">
    <citation type="submission" date="2022-10" db="EMBL/GenBank/DDBJ databases">
        <title>Tapping the CABI collections for fungal endophytes: first genome assemblies for Collariella, Neodidymelliopsis, Ascochyta clinopodiicola, Didymella pomorum, Didymosphaeria variabile, Neocosmospora piperis and Neocucurbitaria cava.</title>
        <authorList>
            <person name="Hill R."/>
        </authorList>
    </citation>
    <scope>NUCLEOTIDE SEQUENCE</scope>
    <source>
        <strain evidence="2">IMI 360193</strain>
    </source>
</reference>
<feature type="domain" description="Heterokaryon incompatibility" evidence="1">
    <location>
        <begin position="106"/>
        <end position="246"/>
    </location>
</feature>
<evidence type="ECO:0000313" key="3">
    <source>
        <dbReference type="Proteomes" id="UP001140562"/>
    </source>
</evidence>
<dbReference type="PANTHER" id="PTHR24148:SF73">
    <property type="entry name" value="HET DOMAIN PROTEIN (AFU_ORTHOLOGUE AFUA_8G01020)"/>
    <property type="match status" value="1"/>
</dbReference>
<organism evidence="2 3">
    <name type="scientific">Didymella glomerata</name>
    <dbReference type="NCBI Taxonomy" id="749621"/>
    <lineage>
        <taxon>Eukaryota</taxon>
        <taxon>Fungi</taxon>
        <taxon>Dikarya</taxon>
        <taxon>Ascomycota</taxon>
        <taxon>Pezizomycotina</taxon>
        <taxon>Dothideomycetes</taxon>
        <taxon>Pleosporomycetidae</taxon>
        <taxon>Pleosporales</taxon>
        <taxon>Pleosporineae</taxon>
        <taxon>Didymellaceae</taxon>
        <taxon>Didymella</taxon>
    </lineage>
</organism>
<dbReference type="PANTHER" id="PTHR24148">
    <property type="entry name" value="ANKYRIN REPEAT DOMAIN-CONTAINING PROTEIN 39 HOMOLOG-RELATED"/>
    <property type="match status" value="1"/>
</dbReference>
<dbReference type="EMBL" id="JAPEUV010000028">
    <property type="protein sequence ID" value="KAJ4338676.1"/>
    <property type="molecule type" value="Genomic_DNA"/>
</dbReference>
<sequence length="686" mass="77402">MSNDTQHELQVPRPRAIYERVGDELFKLTLTEQNKAEIFAYGLSKLDGSQQEAGSVLENLAKWDPNIRSQFVLRSYSTVLDTPFRLIYTNADLPFCEETNLYVRQYMAISYCWRSEDFLPHGYERYGEWPVSRPFVEAILSEKLHQRVGIWMDQLCIDQTSNIDKQKSVAAMDVIYRSCLSLIVLLEDVFLNESEVALAEDNAYDTGAGTYDRAWIPPAADVPVLESLCGKVCAARWWQRAWCFHEFSVNEPWNDERQSDIRRNATFIVNGPGKSVIKIKWRILHSILVYSEFARSPFTGQDLLIPIDFGDREPGWRSSLMARHNAVISKGCLLVEDKISIMINTSGMGLAYQGALRTHDDVLYAGALLSLAAGERHPLSMMNGRLLPTLNGNSTWLQQNLIADDVTIPRFRPGSLNGIHRISMQDIELDVVFLQPPARWTGGLVQDISCTFQVFPETIVTSAITTVRQADHAHPSLGHEDKELDASRRRFLASCISNGHVFTARLWNQLMEEVVKPNYNQGHNVDLAPNPDLLAAARRFIQAMLPVSALLGISPPPEFTLSDAHLFLTWLTDPRSKLYIGLYTFRITCTTDGQEAFTTGAEINAHFKDGPYEELQAVIPTDLLQETCIPLRIWLLRPKKLEDGTEIWRLAGKTRMLGEPDLSKEAEMSAGRDDAVVKSRRVVVGG</sequence>